<keyword evidence="4 6" id="KW-0418">Kinase</keyword>
<evidence type="ECO:0000259" key="9">
    <source>
        <dbReference type="Pfam" id="PF13089"/>
    </source>
</evidence>
<evidence type="ECO:0000313" key="12">
    <source>
        <dbReference type="EMBL" id="WMT02987.1"/>
    </source>
</evidence>
<dbReference type="Gene3D" id="1.20.58.310">
    <property type="entry name" value="Polyphosphate kinase N-terminal domain"/>
    <property type="match status" value="1"/>
</dbReference>
<dbReference type="Gene3D" id="3.30.870.10">
    <property type="entry name" value="Endonuclease Chain A"/>
    <property type="match status" value="2"/>
</dbReference>
<dbReference type="SUPFAM" id="SSF143724">
    <property type="entry name" value="PHP14-like"/>
    <property type="match status" value="1"/>
</dbReference>
<dbReference type="RefSeq" id="WP_175429144.1">
    <property type="nucleotide sequence ID" value="NZ_CP133568.1"/>
</dbReference>
<dbReference type="PIRSF" id="PIRSF015589">
    <property type="entry name" value="PP_kinase"/>
    <property type="match status" value="1"/>
</dbReference>
<evidence type="ECO:0000259" key="8">
    <source>
        <dbReference type="Pfam" id="PF02503"/>
    </source>
</evidence>
<feature type="binding site" evidence="6">
    <location>
        <position position="384"/>
    </location>
    <ligand>
        <name>Mg(2+)</name>
        <dbReference type="ChEBI" id="CHEBI:18420"/>
    </ligand>
</feature>
<dbReference type="InterPro" id="IPR036832">
    <property type="entry name" value="PPK_N_dom_sf"/>
</dbReference>
<dbReference type="Pfam" id="PF17941">
    <property type="entry name" value="PP_kinase_C_1"/>
    <property type="match status" value="1"/>
</dbReference>
<keyword evidence="5 6" id="KW-0067">ATP-binding</keyword>
<dbReference type="SUPFAM" id="SSF56024">
    <property type="entry name" value="Phospholipase D/nuclease"/>
    <property type="match status" value="2"/>
</dbReference>
<accession>A0ABY9P7I8</accession>
<dbReference type="InterPro" id="IPR024953">
    <property type="entry name" value="PP_kinase_middle"/>
</dbReference>
<comment type="catalytic activity">
    <reaction evidence="6 7">
        <text>[phosphate](n) + ATP = [phosphate](n+1) + ADP</text>
        <dbReference type="Rhea" id="RHEA:19573"/>
        <dbReference type="Rhea" id="RHEA-COMP:9859"/>
        <dbReference type="Rhea" id="RHEA-COMP:14280"/>
        <dbReference type="ChEBI" id="CHEBI:16838"/>
        <dbReference type="ChEBI" id="CHEBI:30616"/>
        <dbReference type="ChEBI" id="CHEBI:456216"/>
        <dbReference type="EC" id="2.7.4.1"/>
    </reaction>
</comment>
<dbReference type="CDD" id="cd09168">
    <property type="entry name" value="PLDc_PaPPK1_C2_like"/>
    <property type="match status" value="1"/>
</dbReference>
<dbReference type="PANTHER" id="PTHR30218">
    <property type="entry name" value="POLYPHOSPHATE KINASE"/>
    <property type="match status" value="1"/>
</dbReference>
<dbReference type="InterPro" id="IPR025198">
    <property type="entry name" value="PPK_N_dom"/>
</dbReference>
<comment type="PTM">
    <text evidence="6 7">An intermediate of this reaction is the autophosphorylated ppk in which a phosphate is covalently linked to a histidine residue through a N-P bond.</text>
</comment>
<feature type="binding site" evidence="6">
    <location>
        <position position="414"/>
    </location>
    <ligand>
        <name>Mg(2+)</name>
        <dbReference type="ChEBI" id="CHEBI:18420"/>
    </ligand>
</feature>
<comment type="function">
    <text evidence="6 7">Catalyzes the reversible transfer of the terminal phosphate of ATP to form a long-chain polyphosphate (polyP).</text>
</comment>
<feature type="binding site" evidence="6">
    <location>
        <position position="601"/>
    </location>
    <ligand>
        <name>ATP</name>
        <dbReference type="ChEBI" id="CHEBI:30616"/>
    </ligand>
</feature>
<dbReference type="Proteomes" id="UP001229313">
    <property type="component" value="Chromosome"/>
</dbReference>
<feature type="domain" description="Polyphosphate kinase middle" evidence="8">
    <location>
        <begin position="134"/>
        <end position="315"/>
    </location>
</feature>
<dbReference type="NCBIfam" id="NF003918">
    <property type="entry name" value="PRK05443.1-2"/>
    <property type="match status" value="1"/>
</dbReference>
<evidence type="ECO:0000256" key="2">
    <source>
        <dbReference type="ARBA" id="ARBA00022679"/>
    </source>
</evidence>
<dbReference type="NCBIfam" id="TIGR03705">
    <property type="entry name" value="poly_P_kin"/>
    <property type="match status" value="1"/>
</dbReference>
<evidence type="ECO:0000256" key="1">
    <source>
        <dbReference type="ARBA" id="ARBA00022553"/>
    </source>
</evidence>
<dbReference type="Pfam" id="PF13089">
    <property type="entry name" value="PP_kinase_N"/>
    <property type="match status" value="1"/>
</dbReference>
<proteinExistence type="inferred from homology"/>
<feature type="active site" description="Phosphohistidine intermediate" evidence="6">
    <location>
        <position position="444"/>
    </location>
</feature>
<sequence>MNAMTEPSLDTDPLRDASLYFNRELSQLDFNFRVLAQAQDPQVPLLERLKYLCISCTNLDEFFEIRAGTLRHAQDLGLAPGPDGLAPQTVLARIHDRAAELVKAQYECWNDVLRPALQDNGVRVLGRNSWNARQTRWLRAYFRDEIMPVLSPLGLDPAHPFPKILNKSLNIVVVLKGKDAFGRAGNLAIVRAPRSLPRIIQMPENVSGGQHDFVFLSSVLSAFVDELFPGMEVKGAYQFRVTRNSELLVDEEEVDNIALALRDELVGRGYLRAVRLEIAEQCPKPIVRTLLENFDLPENAVYRINGPVNLNRVIQVYDLVQRPELKFPPYQQRVAPGVETIFDTVADGDMLLHHPFDSFAPVLELIRQAAEDPNVLAIKQTLYRAGKDSPIVEQLIQAARNGKDVTVVVELRARFDEEANLGLADRLQEAGVQVVYGVVGYKTHAKMLLIVRREGRKLKRYVHLGTGNYHSGTARAYTDFGLITADPDIGNDVHLIFQQLSGLAPSLKLKCLLQSPFTLHAGVLKRIDRETKHARAGKPARIVAKMNALNEPQVIRALYQASQAGVQIDLIVRGACTLRPGVEGVSDNIRVRSIVGRFLEHHRVYWFANDGAPDLFCSSADWLERNLLRRVETGFPILDSDLRGRVYEEALANYLADNLNSWELQNDGGYARIAPADGAMPHSAQATLLAKLCG</sequence>
<keyword evidence="3 6" id="KW-0547">Nucleotide-binding</keyword>
<keyword evidence="1 6" id="KW-0597">Phosphoprotein</keyword>
<dbReference type="InterPro" id="IPR025200">
    <property type="entry name" value="PPK_C_dom2"/>
</dbReference>
<dbReference type="GO" id="GO:0008976">
    <property type="term" value="F:polyphosphate kinase activity"/>
    <property type="evidence" value="ECO:0007669"/>
    <property type="project" value="UniProtKB-EC"/>
</dbReference>
<feature type="binding site" evidence="6">
    <location>
        <position position="58"/>
    </location>
    <ligand>
        <name>ATP</name>
        <dbReference type="ChEBI" id="CHEBI:30616"/>
    </ligand>
</feature>
<dbReference type="InterPro" id="IPR041108">
    <property type="entry name" value="PP_kinase_C_1"/>
</dbReference>
<dbReference type="InterPro" id="IPR003414">
    <property type="entry name" value="PP_kinase"/>
</dbReference>
<feature type="domain" description="Polyphosphate kinase C-terminal" evidence="11">
    <location>
        <begin position="341"/>
        <end position="502"/>
    </location>
</feature>
<gene>
    <name evidence="12" type="primary">ppk1</name>
    <name evidence="6" type="synonym">ppk</name>
    <name evidence="12" type="ORF">RDV84_24025</name>
</gene>
<comment type="cofactor">
    <cofactor evidence="6">
        <name>Mg(2+)</name>
        <dbReference type="ChEBI" id="CHEBI:18420"/>
    </cofactor>
</comment>
<evidence type="ECO:0000259" key="10">
    <source>
        <dbReference type="Pfam" id="PF13090"/>
    </source>
</evidence>
<dbReference type="Gene3D" id="3.30.1840.10">
    <property type="entry name" value="Polyphosphate kinase middle domain"/>
    <property type="match status" value="1"/>
</dbReference>
<protein>
    <recommendedName>
        <fullName evidence="6 7">Polyphosphate kinase</fullName>
        <ecNumber evidence="6 7">2.7.4.1</ecNumber>
    </recommendedName>
    <alternativeName>
        <fullName evidence="6">ATP-polyphosphate phosphotransferase</fullName>
    </alternativeName>
    <alternativeName>
        <fullName evidence="6">Polyphosphoric acid kinase</fullName>
    </alternativeName>
</protein>
<dbReference type="Pfam" id="PF02503">
    <property type="entry name" value="PP_kinase"/>
    <property type="match status" value="1"/>
</dbReference>
<evidence type="ECO:0000256" key="4">
    <source>
        <dbReference type="ARBA" id="ARBA00022777"/>
    </source>
</evidence>
<evidence type="ECO:0000256" key="7">
    <source>
        <dbReference type="RuleBase" id="RU003800"/>
    </source>
</evidence>
<dbReference type="PANTHER" id="PTHR30218:SF0">
    <property type="entry name" value="POLYPHOSPHATE KINASE"/>
    <property type="match status" value="1"/>
</dbReference>
<evidence type="ECO:0000256" key="6">
    <source>
        <dbReference type="HAMAP-Rule" id="MF_00347"/>
    </source>
</evidence>
<evidence type="ECO:0000313" key="13">
    <source>
        <dbReference type="Proteomes" id="UP001229313"/>
    </source>
</evidence>
<feature type="domain" description="Polyphosphate kinase C-terminal" evidence="10">
    <location>
        <begin position="512"/>
        <end position="685"/>
    </location>
</feature>
<dbReference type="Pfam" id="PF13090">
    <property type="entry name" value="PP_kinase_C"/>
    <property type="match status" value="1"/>
</dbReference>
<keyword evidence="6" id="KW-0479">Metal-binding</keyword>
<evidence type="ECO:0000256" key="3">
    <source>
        <dbReference type="ARBA" id="ARBA00022741"/>
    </source>
</evidence>
<comment type="similarity">
    <text evidence="6 7">Belongs to the polyphosphate kinase 1 (PPK1) family.</text>
</comment>
<dbReference type="SUPFAM" id="SSF140356">
    <property type="entry name" value="PPK N-terminal domain-like"/>
    <property type="match status" value="1"/>
</dbReference>
<dbReference type="NCBIfam" id="NF003921">
    <property type="entry name" value="PRK05443.2-2"/>
    <property type="match status" value="1"/>
</dbReference>
<dbReference type="HAMAP" id="MF_00347">
    <property type="entry name" value="Polyphosphate_kinase"/>
    <property type="match status" value="1"/>
</dbReference>
<feature type="binding site" evidence="6">
    <location>
        <position position="477"/>
    </location>
    <ligand>
        <name>ATP</name>
        <dbReference type="ChEBI" id="CHEBI:30616"/>
    </ligand>
</feature>
<evidence type="ECO:0000256" key="5">
    <source>
        <dbReference type="ARBA" id="ARBA00022840"/>
    </source>
</evidence>
<name>A0ABY9P7I8_9GAMM</name>
<dbReference type="EMBL" id="CP133568">
    <property type="protein sequence ID" value="WMT02987.1"/>
    <property type="molecule type" value="Genomic_DNA"/>
</dbReference>
<reference evidence="12 13" key="1">
    <citation type="submission" date="2023-08" db="EMBL/GenBank/DDBJ databases">
        <title>The whole genome sequence of Lysobacter yananisis.</title>
        <authorList>
            <person name="Sun H."/>
        </authorList>
    </citation>
    <scope>NUCLEOTIDE SEQUENCE [LARGE SCALE GENOMIC DNA]</scope>
    <source>
        <strain evidence="12 13">SNNU513</strain>
    </source>
</reference>
<dbReference type="InterPro" id="IPR036830">
    <property type="entry name" value="PP_kinase_middle_dom_sf"/>
</dbReference>
<feature type="domain" description="Polyphosphate kinase N-terminal" evidence="9">
    <location>
        <begin position="20"/>
        <end position="124"/>
    </location>
</feature>
<dbReference type="NCBIfam" id="NF003917">
    <property type="entry name" value="PRK05443.1-1"/>
    <property type="match status" value="1"/>
</dbReference>
<organism evidence="12 13">
    <name type="scientific">Lysobacter yananisis</name>
    <dbReference type="NCBI Taxonomy" id="1003114"/>
    <lineage>
        <taxon>Bacteria</taxon>
        <taxon>Pseudomonadati</taxon>
        <taxon>Pseudomonadota</taxon>
        <taxon>Gammaproteobacteria</taxon>
        <taxon>Lysobacterales</taxon>
        <taxon>Lysobacteraceae</taxon>
        <taxon>Lysobacter</taxon>
    </lineage>
</organism>
<keyword evidence="13" id="KW-1185">Reference proteome</keyword>
<feature type="binding site" evidence="6">
    <location>
        <position position="573"/>
    </location>
    <ligand>
        <name>ATP</name>
        <dbReference type="ChEBI" id="CHEBI:30616"/>
    </ligand>
</feature>
<keyword evidence="6" id="KW-0460">Magnesium</keyword>
<dbReference type="EC" id="2.7.4.1" evidence="6 7"/>
<evidence type="ECO:0000259" key="11">
    <source>
        <dbReference type="Pfam" id="PF17941"/>
    </source>
</evidence>
<keyword evidence="2 6" id="KW-0808">Transferase</keyword>